<dbReference type="EMBL" id="KV426785">
    <property type="protein sequence ID" value="KZV78706.1"/>
    <property type="molecule type" value="Genomic_DNA"/>
</dbReference>
<protein>
    <submittedName>
        <fullName evidence="1">Uncharacterized protein</fullName>
    </submittedName>
</protein>
<name>A0A166N3A7_EXIGL</name>
<evidence type="ECO:0000313" key="2">
    <source>
        <dbReference type="Proteomes" id="UP000077266"/>
    </source>
</evidence>
<proteinExistence type="predicted"/>
<evidence type="ECO:0000313" key="1">
    <source>
        <dbReference type="EMBL" id="KZV78706.1"/>
    </source>
</evidence>
<dbReference type="AlphaFoldDB" id="A0A166N3A7"/>
<organism evidence="1 2">
    <name type="scientific">Exidia glandulosa HHB12029</name>
    <dbReference type="NCBI Taxonomy" id="1314781"/>
    <lineage>
        <taxon>Eukaryota</taxon>
        <taxon>Fungi</taxon>
        <taxon>Dikarya</taxon>
        <taxon>Basidiomycota</taxon>
        <taxon>Agaricomycotina</taxon>
        <taxon>Agaricomycetes</taxon>
        <taxon>Auriculariales</taxon>
        <taxon>Exidiaceae</taxon>
        <taxon>Exidia</taxon>
    </lineage>
</organism>
<accession>A0A166N3A7</accession>
<dbReference type="InParanoid" id="A0A166N3A7"/>
<sequence length="121" mass="13260">MRTPTGASALGTEYRRLALARLPPTTIAQQRAQSLHRYRTILGIPGASFAVAAGETRLTECYSIQTLCALEVFHLTALLQWRENGVPRGGRLERISTCSGLCVDLELISSLQKRQCSSLSK</sequence>
<keyword evidence="2" id="KW-1185">Reference proteome</keyword>
<dbReference type="Proteomes" id="UP000077266">
    <property type="component" value="Unassembled WGS sequence"/>
</dbReference>
<reference evidence="1 2" key="1">
    <citation type="journal article" date="2016" name="Mol. Biol. Evol.">
        <title>Comparative Genomics of Early-Diverging Mushroom-Forming Fungi Provides Insights into the Origins of Lignocellulose Decay Capabilities.</title>
        <authorList>
            <person name="Nagy L.G."/>
            <person name="Riley R."/>
            <person name="Tritt A."/>
            <person name="Adam C."/>
            <person name="Daum C."/>
            <person name="Floudas D."/>
            <person name="Sun H."/>
            <person name="Yadav J.S."/>
            <person name="Pangilinan J."/>
            <person name="Larsson K.H."/>
            <person name="Matsuura K."/>
            <person name="Barry K."/>
            <person name="Labutti K."/>
            <person name="Kuo R."/>
            <person name="Ohm R.A."/>
            <person name="Bhattacharya S.S."/>
            <person name="Shirouzu T."/>
            <person name="Yoshinaga Y."/>
            <person name="Martin F.M."/>
            <person name="Grigoriev I.V."/>
            <person name="Hibbett D.S."/>
        </authorList>
    </citation>
    <scope>NUCLEOTIDE SEQUENCE [LARGE SCALE GENOMIC DNA]</scope>
    <source>
        <strain evidence="1 2">HHB12029</strain>
    </source>
</reference>
<gene>
    <name evidence="1" type="ORF">EXIGLDRAFT_516316</name>
</gene>